<feature type="region of interest" description="Disordered" evidence="1">
    <location>
        <begin position="142"/>
        <end position="162"/>
    </location>
</feature>
<evidence type="ECO:0000313" key="4">
    <source>
        <dbReference type="Proteomes" id="UP000427842"/>
    </source>
</evidence>
<name>A0ABQ6VRD2_9PROT</name>
<keyword evidence="2" id="KW-0812">Transmembrane</keyword>
<keyword evidence="4" id="KW-1185">Reference proteome</keyword>
<accession>A0ABQ6VRD2</accession>
<organism evidence="3 4">
    <name type="scientific">Komagataeibacter medellinensis</name>
    <dbReference type="NCBI Taxonomy" id="1177712"/>
    <lineage>
        <taxon>Bacteria</taxon>
        <taxon>Pseudomonadati</taxon>
        <taxon>Pseudomonadota</taxon>
        <taxon>Alphaproteobacteria</taxon>
        <taxon>Acetobacterales</taxon>
        <taxon>Acetobacteraceae</taxon>
        <taxon>Komagataeibacter</taxon>
    </lineage>
</organism>
<evidence type="ECO:0000256" key="1">
    <source>
        <dbReference type="SAM" id="MobiDB-lite"/>
    </source>
</evidence>
<sequence>MPDTNQHPALTFVMGEHQLVSIVRRYLPGHESISRSASGTGRTARRWCHARCAFVAVAGIGQPCPNRFARRRSVRVLACMGFTSAIGFDACTLYVLDVATMGQRRARHGPAGRAHHARHNAIAACTVFAYISAILAQPAPESGHARTRWPPAGGCLQPQAGR</sequence>
<protein>
    <submittedName>
        <fullName evidence="3">Uncharacterized protein</fullName>
    </submittedName>
</protein>
<evidence type="ECO:0000313" key="3">
    <source>
        <dbReference type="EMBL" id="KAB8122504.1"/>
    </source>
</evidence>
<gene>
    <name evidence="3" type="ORF">D3W54_15095</name>
</gene>
<keyword evidence="2" id="KW-0472">Membrane</keyword>
<keyword evidence="2" id="KW-1133">Transmembrane helix</keyword>
<comment type="caution">
    <text evidence="3">The sequence shown here is derived from an EMBL/GenBank/DDBJ whole genome shotgun (WGS) entry which is preliminary data.</text>
</comment>
<dbReference type="EMBL" id="QYAZ01000002">
    <property type="protein sequence ID" value="KAB8122504.1"/>
    <property type="molecule type" value="Genomic_DNA"/>
</dbReference>
<evidence type="ECO:0000256" key="2">
    <source>
        <dbReference type="SAM" id="Phobius"/>
    </source>
</evidence>
<proteinExistence type="predicted"/>
<dbReference type="Proteomes" id="UP000427842">
    <property type="component" value="Unassembled WGS sequence"/>
</dbReference>
<feature type="transmembrane region" description="Helical" evidence="2">
    <location>
        <begin position="76"/>
        <end position="96"/>
    </location>
</feature>
<reference evidence="3 4" key="1">
    <citation type="submission" date="2018-09" db="EMBL/GenBank/DDBJ databases">
        <title>Genome sequence and characterization of the bcs clusters for the production of nanocellulose from the low pH resistant strain Komagataeibacter medellinensis ID13488.</title>
        <authorList>
            <person name="Hernandez-Arriaga A.M."/>
            <person name="Del Cerro C."/>
            <person name="Urbina L."/>
            <person name="Eceiza A."/>
            <person name="Retegi A."/>
            <person name="Prieto M.A."/>
        </authorList>
    </citation>
    <scope>NUCLEOTIDE SEQUENCE [LARGE SCALE GENOMIC DNA]</scope>
    <source>
        <strain evidence="3 4">ID13488</strain>
    </source>
</reference>